<dbReference type="PANTHER" id="PTHR12265:SF30">
    <property type="entry name" value="TRANSMEMBRANE PROTEIN 53"/>
    <property type="match status" value="1"/>
</dbReference>
<evidence type="ECO:0000256" key="7">
    <source>
        <dbReference type="SAM" id="Phobius"/>
    </source>
</evidence>
<keyword evidence="9" id="KW-1185">Reference proteome</keyword>
<sequence length="176" mass="19538">MHAFSEGGSNKAVELAEAYYSTTGTRLPCSALCLDSTLGHPRYLRLCNALQRSLPPSPILRSAGIVLGGACLGGIWTLYACIIGFSRNVVSQTRARIVDPQIWDLSAPRCYLYSEADKLIDFRDIQEHVRGALLQGTPLMDICFEGSDHCKHAAQDPDRYWRAVMMTWQRQSTGET</sequence>
<accession>A0A6G1JXL7</accession>
<keyword evidence="2 7" id="KW-0812">Transmembrane</keyword>
<comment type="subcellular location">
    <subcellularLocation>
        <location evidence="6">Endomembrane system</location>
        <topology evidence="6">Single-pass membrane protein</topology>
    </subcellularLocation>
    <subcellularLocation>
        <location evidence="1">Nucleus membrane</location>
    </subcellularLocation>
</comment>
<evidence type="ECO:0000256" key="2">
    <source>
        <dbReference type="ARBA" id="ARBA00022692"/>
    </source>
</evidence>
<reference evidence="8" key="1">
    <citation type="journal article" date="2020" name="Stud. Mycol.">
        <title>101 Dothideomycetes genomes: a test case for predicting lifestyles and emergence of pathogens.</title>
        <authorList>
            <person name="Haridas S."/>
            <person name="Albert R."/>
            <person name="Binder M."/>
            <person name="Bloem J."/>
            <person name="Labutti K."/>
            <person name="Salamov A."/>
            <person name="Andreopoulos B."/>
            <person name="Baker S."/>
            <person name="Barry K."/>
            <person name="Bills G."/>
            <person name="Bluhm B."/>
            <person name="Cannon C."/>
            <person name="Castanera R."/>
            <person name="Culley D."/>
            <person name="Daum C."/>
            <person name="Ezra D."/>
            <person name="Gonzalez J."/>
            <person name="Henrissat B."/>
            <person name="Kuo A."/>
            <person name="Liang C."/>
            <person name="Lipzen A."/>
            <person name="Lutzoni F."/>
            <person name="Magnuson J."/>
            <person name="Mondo S."/>
            <person name="Nolan M."/>
            <person name="Ohm R."/>
            <person name="Pangilinan J."/>
            <person name="Park H.-J."/>
            <person name="Ramirez L."/>
            <person name="Alfaro M."/>
            <person name="Sun H."/>
            <person name="Tritt A."/>
            <person name="Yoshinaga Y."/>
            <person name="Zwiers L.-H."/>
            <person name="Turgeon B."/>
            <person name="Goodwin S."/>
            <person name="Spatafora J."/>
            <person name="Crous P."/>
            <person name="Grigoriev I."/>
        </authorList>
    </citation>
    <scope>NUCLEOTIDE SEQUENCE</scope>
    <source>
        <strain evidence="8">CBS 279.74</strain>
    </source>
</reference>
<dbReference type="AlphaFoldDB" id="A0A6G1JXL7"/>
<evidence type="ECO:0000256" key="1">
    <source>
        <dbReference type="ARBA" id="ARBA00004126"/>
    </source>
</evidence>
<evidence type="ECO:0000256" key="6">
    <source>
        <dbReference type="ARBA" id="ARBA00037847"/>
    </source>
</evidence>
<organism evidence="8 9">
    <name type="scientific">Pleomassaria siparia CBS 279.74</name>
    <dbReference type="NCBI Taxonomy" id="1314801"/>
    <lineage>
        <taxon>Eukaryota</taxon>
        <taxon>Fungi</taxon>
        <taxon>Dikarya</taxon>
        <taxon>Ascomycota</taxon>
        <taxon>Pezizomycotina</taxon>
        <taxon>Dothideomycetes</taxon>
        <taxon>Pleosporomycetidae</taxon>
        <taxon>Pleosporales</taxon>
        <taxon>Pleomassariaceae</taxon>
        <taxon>Pleomassaria</taxon>
    </lineage>
</organism>
<dbReference type="InterPro" id="IPR008547">
    <property type="entry name" value="DUF829_TMEM53"/>
</dbReference>
<feature type="transmembrane region" description="Helical" evidence="7">
    <location>
        <begin position="63"/>
        <end position="86"/>
    </location>
</feature>
<keyword evidence="3 7" id="KW-1133">Transmembrane helix</keyword>
<dbReference type="Pfam" id="PF05705">
    <property type="entry name" value="DUF829"/>
    <property type="match status" value="1"/>
</dbReference>
<evidence type="ECO:0000256" key="3">
    <source>
        <dbReference type="ARBA" id="ARBA00022989"/>
    </source>
</evidence>
<evidence type="ECO:0000313" key="9">
    <source>
        <dbReference type="Proteomes" id="UP000799428"/>
    </source>
</evidence>
<evidence type="ECO:0008006" key="10">
    <source>
        <dbReference type="Google" id="ProtNLM"/>
    </source>
</evidence>
<evidence type="ECO:0000256" key="4">
    <source>
        <dbReference type="ARBA" id="ARBA00023136"/>
    </source>
</evidence>
<keyword evidence="4 7" id="KW-0472">Membrane</keyword>
<dbReference type="OrthoDB" id="77878at2759"/>
<keyword evidence="5" id="KW-0539">Nucleus</keyword>
<dbReference type="Proteomes" id="UP000799428">
    <property type="component" value="Unassembled WGS sequence"/>
</dbReference>
<dbReference type="PANTHER" id="PTHR12265">
    <property type="entry name" value="TRANSMEMBRANE PROTEIN 53"/>
    <property type="match status" value="1"/>
</dbReference>
<protein>
    <recommendedName>
        <fullName evidence="10">Alpha/beta-hydrolase</fullName>
    </recommendedName>
</protein>
<evidence type="ECO:0000313" key="8">
    <source>
        <dbReference type="EMBL" id="KAF2705288.1"/>
    </source>
</evidence>
<name>A0A6G1JXL7_9PLEO</name>
<proteinExistence type="predicted"/>
<gene>
    <name evidence="8" type="ORF">K504DRAFT_460544</name>
</gene>
<evidence type="ECO:0000256" key="5">
    <source>
        <dbReference type="ARBA" id="ARBA00023242"/>
    </source>
</evidence>
<dbReference type="GO" id="GO:0031965">
    <property type="term" value="C:nuclear membrane"/>
    <property type="evidence" value="ECO:0007669"/>
    <property type="project" value="UniProtKB-SubCell"/>
</dbReference>
<dbReference type="EMBL" id="MU005779">
    <property type="protein sequence ID" value="KAF2705288.1"/>
    <property type="molecule type" value="Genomic_DNA"/>
</dbReference>